<feature type="transmembrane region" description="Helical" evidence="2">
    <location>
        <begin position="55"/>
        <end position="76"/>
    </location>
</feature>
<dbReference type="EMBL" id="BQKI01000002">
    <property type="protein sequence ID" value="GJM89858.1"/>
    <property type="molecule type" value="Genomic_DNA"/>
</dbReference>
<comment type="caution">
    <text evidence="3">The sequence shown here is derived from an EMBL/GenBank/DDBJ whole genome shotgun (WGS) entry which is preliminary data.</text>
</comment>
<dbReference type="Proteomes" id="UP001054889">
    <property type="component" value="Unassembled WGS sequence"/>
</dbReference>
<evidence type="ECO:0000256" key="1">
    <source>
        <dbReference type="SAM" id="MobiDB-lite"/>
    </source>
</evidence>
<proteinExistence type="predicted"/>
<feature type="region of interest" description="Disordered" evidence="1">
    <location>
        <begin position="85"/>
        <end position="122"/>
    </location>
</feature>
<accession>A0AAV5BWC1</accession>
<dbReference type="AlphaFoldDB" id="A0AAV5BWC1"/>
<keyword evidence="2" id="KW-1133">Transmembrane helix</keyword>
<evidence type="ECO:0000313" key="3">
    <source>
        <dbReference type="EMBL" id="GJM89858.1"/>
    </source>
</evidence>
<dbReference type="PANTHER" id="PTHR33640:SF29">
    <property type="entry name" value="OS05G0581700 PROTEIN"/>
    <property type="match status" value="1"/>
</dbReference>
<feature type="region of interest" description="Disordered" evidence="1">
    <location>
        <begin position="188"/>
        <end position="219"/>
    </location>
</feature>
<sequence>MLQCESSSGMAGAALLRLYRMVRAGEVVALVALVSWSSWYVPSLVAAALRLAGSLLLNARFVFLLGNAIVLLLFALSRHDLSSSSSSSSTSDQQQPAAAASSSSTTPLQQQQAPSLSSVPPPVAAADAATAATSFPVSSTTTTLPSSISMEAAAASFAAPVIARADAVLLEDKPVVAAAVRKLARAPRRSRSEKMGPRRAASPELRRCESENGRRRRSSVTARDAEACWGREDADEFRRTVEAFIARQTRFHREESMSMAGHCEVAPAFTGALVVVE</sequence>
<feature type="transmembrane region" description="Helical" evidence="2">
    <location>
        <begin position="27"/>
        <end position="49"/>
    </location>
</feature>
<keyword evidence="2" id="KW-0812">Transmembrane</keyword>
<keyword evidence="2" id="KW-0472">Membrane</keyword>
<feature type="compositionally biased region" description="Basic and acidic residues" evidence="1">
    <location>
        <begin position="204"/>
        <end position="213"/>
    </location>
</feature>
<dbReference type="PANTHER" id="PTHR33640">
    <property type="entry name" value="TRANSMEMBRANE PROTEIN"/>
    <property type="match status" value="1"/>
</dbReference>
<reference evidence="3" key="2">
    <citation type="submission" date="2021-12" db="EMBL/GenBank/DDBJ databases">
        <title>Resequencing data analysis of finger millet.</title>
        <authorList>
            <person name="Hatakeyama M."/>
            <person name="Aluri S."/>
            <person name="Balachadran M.T."/>
            <person name="Sivarajan S.R."/>
            <person name="Poveda L."/>
            <person name="Shimizu-Inatsugi R."/>
            <person name="Schlapbach R."/>
            <person name="Sreeman S.M."/>
            <person name="Shimizu K.K."/>
        </authorList>
    </citation>
    <scope>NUCLEOTIDE SEQUENCE</scope>
</reference>
<keyword evidence="4" id="KW-1185">Reference proteome</keyword>
<name>A0AAV5BWC1_ELECO</name>
<protein>
    <submittedName>
        <fullName evidence="3">Uncharacterized protein</fullName>
    </submittedName>
</protein>
<reference evidence="3" key="1">
    <citation type="journal article" date="2018" name="DNA Res.">
        <title>Multiple hybrid de novo genome assembly of finger millet, an orphan allotetraploid crop.</title>
        <authorList>
            <person name="Hatakeyama M."/>
            <person name="Aluri S."/>
            <person name="Balachadran M.T."/>
            <person name="Sivarajan S.R."/>
            <person name="Patrignani A."/>
            <person name="Gruter S."/>
            <person name="Poveda L."/>
            <person name="Shimizu-Inatsugi R."/>
            <person name="Baeten J."/>
            <person name="Francoijs K.J."/>
            <person name="Nataraja K.N."/>
            <person name="Reddy Y.A.N."/>
            <person name="Phadnis S."/>
            <person name="Ravikumar R.L."/>
            <person name="Schlapbach R."/>
            <person name="Sreeman S.M."/>
            <person name="Shimizu K.K."/>
        </authorList>
    </citation>
    <scope>NUCLEOTIDE SEQUENCE</scope>
</reference>
<evidence type="ECO:0000256" key="2">
    <source>
        <dbReference type="SAM" id="Phobius"/>
    </source>
</evidence>
<organism evidence="3 4">
    <name type="scientific">Eleusine coracana subsp. coracana</name>
    <dbReference type="NCBI Taxonomy" id="191504"/>
    <lineage>
        <taxon>Eukaryota</taxon>
        <taxon>Viridiplantae</taxon>
        <taxon>Streptophyta</taxon>
        <taxon>Embryophyta</taxon>
        <taxon>Tracheophyta</taxon>
        <taxon>Spermatophyta</taxon>
        <taxon>Magnoliopsida</taxon>
        <taxon>Liliopsida</taxon>
        <taxon>Poales</taxon>
        <taxon>Poaceae</taxon>
        <taxon>PACMAD clade</taxon>
        <taxon>Chloridoideae</taxon>
        <taxon>Cynodonteae</taxon>
        <taxon>Eleusininae</taxon>
        <taxon>Eleusine</taxon>
    </lineage>
</organism>
<evidence type="ECO:0000313" key="4">
    <source>
        <dbReference type="Proteomes" id="UP001054889"/>
    </source>
</evidence>
<gene>
    <name evidence="3" type="primary">ga06082</name>
    <name evidence="3" type="ORF">PR202_ga06082</name>
</gene>